<dbReference type="GO" id="GO:0034553">
    <property type="term" value="P:mitochondrial respiratory chain complex II assembly"/>
    <property type="evidence" value="ECO:0007669"/>
    <property type="project" value="TreeGrafter"/>
</dbReference>
<sequence length="148" mass="16538">MLRRACARALEVRSRIAVRSNASSSSAVEEGAGKRARINRALYRARQRGFLELDIVVGAWATRTLDPETASMEFLDAFDEVLRAENPELFKWLTGQERAPRAMAENAAYASLAEHCKKFLDEKSSADTRAAYGREWIRGWNDSGAGNQ</sequence>
<dbReference type="Proteomes" id="UP000009170">
    <property type="component" value="Unassembled WGS sequence"/>
</dbReference>
<dbReference type="AlphaFoldDB" id="Q01G94"/>
<dbReference type="EMBL" id="CAID01000001">
    <property type="protein sequence ID" value="CAL50250.1"/>
    <property type="molecule type" value="Genomic_DNA"/>
</dbReference>
<reference evidence="2" key="2">
    <citation type="journal article" date="2014" name="BMC Genomics">
        <title>An improved genome of the model marine alga Ostreococcus tauri unfolds by assessing Illumina de novo assemblies.</title>
        <authorList>
            <person name="Blanc-Mathieu R."/>
            <person name="Verhelst B."/>
            <person name="Derelle E."/>
            <person name="Rombauts S."/>
            <person name="Bouget F.Y."/>
            <person name="Carre I."/>
            <person name="Chateau A."/>
            <person name="Eyre-Walker A."/>
            <person name="Grimsley N."/>
            <person name="Moreau H."/>
            <person name="Piegu B."/>
            <person name="Rivals E."/>
            <person name="Schackwitz W."/>
            <person name="Van de Peer Y."/>
            <person name="Piganeau G."/>
        </authorList>
    </citation>
    <scope>NUCLEOTIDE SEQUENCE</scope>
    <source>
        <strain evidence="2">RCC4221</strain>
    </source>
</reference>
<proteinExistence type="predicted"/>
<reference evidence="3" key="3">
    <citation type="submission" date="2017-04" db="EMBL/GenBank/DDBJ databases">
        <title>Population genomics of picophytoplankton unveils novel chromosome hypervariability.</title>
        <authorList>
            <consortium name="DOE Joint Genome Institute"/>
            <person name="Blanc-Mathieu R."/>
            <person name="Krasovec M."/>
            <person name="Hebrard M."/>
            <person name="Yau S."/>
            <person name="Desgranges E."/>
            <person name="Martin J."/>
            <person name="Schackwitz W."/>
            <person name="Kuo A."/>
            <person name="Salin G."/>
            <person name="Donnadieu C."/>
            <person name="Desdevises Y."/>
            <person name="Sanchez-Ferandin S."/>
            <person name="Moreau H."/>
            <person name="Rivals E."/>
            <person name="Grigoriev I.V."/>
            <person name="Grimsley N."/>
            <person name="Eyre-Walker A."/>
            <person name="Piganeau G."/>
        </authorList>
    </citation>
    <scope>NUCLEOTIDE SEQUENCE [LARGE SCALE GENOMIC DNA]</scope>
    <source>
        <strain evidence="3">RCC 1115</strain>
    </source>
</reference>
<dbReference type="PANTHER" id="PTHR12469">
    <property type="entry name" value="PROTEIN EMI5 HOMOLOG, MITOCHONDRIAL"/>
    <property type="match status" value="1"/>
</dbReference>
<evidence type="ECO:0000256" key="1">
    <source>
        <dbReference type="ARBA" id="ARBA00023186"/>
    </source>
</evidence>
<gene>
    <name evidence="3" type="ORF">BE221DRAFT_62728</name>
    <name evidence="2" type="ORF">OT_ostta01g03430</name>
</gene>
<accession>Q01G94</accession>
<accession>A0A454XZ42</accession>
<evidence type="ECO:0000313" key="3">
    <source>
        <dbReference type="EMBL" id="OUS42613.1"/>
    </source>
</evidence>
<dbReference type="Proteomes" id="UP000195557">
    <property type="component" value="Unassembled WGS sequence"/>
</dbReference>
<dbReference type="OMA" id="WTQENIH"/>
<dbReference type="SUPFAM" id="SSF109910">
    <property type="entry name" value="YgfY-like"/>
    <property type="match status" value="1"/>
</dbReference>
<dbReference type="Gene3D" id="1.10.150.250">
    <property type="entry name" value="Flavinator of succinate dehydrogenase"/>
    <property type="match status" value="1"/>
</dbReference>
<dbReference type="InterPro" id="IPR005631">
    <property type="entry name" value="SDH"/>
</dbReference>
<evidence type="ECO:0000313" key="4">
    <source>
        <dbReference type="Proteomes" id="UP000009170"/>
    </source>
</evidence>
<dbReference type="OrthoDB" id="284292at2759"/>
<dbReference type="STRING" id="70448.Q01G94"/>
<dbReference type="GO" id="GO:0006099">
    <property type="term" value="P:tricarboxylic acid cycle"/>
    <property type="evidence" value="ECO:0007669"/>
    <property type="project" value="TreeGrafter"/>
</dbReference>
<dbReference type="GO" id="GO:0006121">
    <property type="term" value="P:mitochondrial electron transport, succinate to ubiquinone"/>
    <property type="evidence" value="ECO:0007669"/>
    <property type="project" value="TreeGrafter"/>
</dbReference>
<reference evidence="2 4" key="1">
    <citation type="journal article" date="2006" name="Proc. Natl. Acad. Sci. U.S.A.">
        <title>Genome analysis of the smallest free-living eukaryote Ostreococcus tauri unveils many unique features.</title>
        <authorList>
            <person name="Derelle E."/>
            <person name="Ferraz C."/>
            <person name="Rombauts S."/>
            <person name="Rouze P."/>
            <person name="Worden A.Z."/>
            <person name="Robbens S."/>
            <person name="Partensky F."/>
            <person name="Degroeve S."/>
            <person name="Echeynie S."/>
            <person name="Cooke R."/>
            <person name="Saeys Y."/>
            <person name="Wuyts J."/>
            <person name="Jabbari K."/>
            <person name="Bowler C."/>
            <person name="Panaud O."/>
            <person name="Piegu B."/>
            <person name="Ball S.G."/>
            <person name="Ral J.-P."/>
            <person name="Bouget F.-Y."/>
            <person name="Piganeau G."/>
            <person name="De Baets B."/>
            <person name="Picard A."/>
            <person name="Delseny M."/>
            <person name="Demaille J."/>
            <person name="Van de Peer Y."/>
            <person name="Moreau H."/>
        </authorList>
    </citation>
    <scope>NUCLEOTIDE SEQUENCE [LARGE SCALE GENOMIC DNA]</scope>
    <source>
        <strain evidence="2 4">OTTH0595</strain>
    </source>
</reference>
<dbReference type="KEGG" id="ota:OT_ostta01g03430"/>
<dbReference type="InParanoid" id="Q01G94"/>
<keyword evidence="1" id="KW-0143">Chaperone</keyword>
<evidence type="ECO:0000313" key="2">
    <source>
        <dbReference type="EMBL" id="CAL50250.1"/>
    </source>
</evidence>
<keyword evidence="4" id="KW-1185">Reference proteome</keyword>
<dbReference type="PANTHER" id="PTHR12469:SF2">
    <property type="entry name" value="SUCCINATE DEHYDROGENASE ASSEMBLY FACTOR 2, MITOCHONDRIAL"/>
    <property type="match status" value="1"/>
</dbReference>
<dbReference type="GO" id="GO:0005739">
    <property type="term" value="C:mitochondrion"/>
    <property type="evidence" value="ECO:0007669"/>
    <property type="project" value="TreeGrafter"/>
</dbReference>
<dbReference type="GeneID" id="9834944"/>
<dbReference type="Pfam" id="PF03937">
    <property type="entry name" value="Sdh5"/>
    <property type="match status" value="1"/>
</dbReference>
<dbReference type="EMBL" id="KZ155838">
    <property type="protein sequence ID" value="OUS42613.1"/>
    <property type="molecule type" value="Genomic_DNA"/>
</dbReference>
<dbReference type="RefSeq" id="XP_003074399.1">
    <property type="nucleotide sequence ID" value="XM_003074352.1"/>
</dbReference>
<dbReference type="FunCoup" id="Q01G94">
    <property type="interactions" value="31"/>
</dbReference>
<dbReference type="InterPro" id="IPR036714">
    <property type="entry name" value="SDH_sf"/>
</dbReference>
<accession>A0A1Y5I3G1</accession>
<protein>
    <submittedName>
        <fullName evidence="2 3">Flavinator of succinate dehydrogenase</fullName>
    </submittedName>
</protein>
<name>Q01G94_OSTTA</name>
<organism evidence="2 4">
    <name type="scientific">Ostreococcus tauri</name>
    <name type="common">Marine green alga</name>
    <dbReference type="NCBI Taxonomy" id="70448"/>
    <lineage>
        <taxon>Eukaryota</taxon>
        <taxon>Viridiplantae</taxon>
        <taxon>Chlorophyta</taxon>
        <taxon>Mamiellophyceae</taxon>
        <taxon>Mamiellales</taxon>
        <taxon>Bathycoccaceae</taxon>
        <taxon>Ostreococcus</taxon>
    </lineage>
</organism>